<evidence type="ECO:0000256" key="1">
    <source>
        <dbReference type="ARBA" id="ARBA00004370"/>
    </source>
</evidence>
<evidence type="ECO:0000256" key="9">
    <source>
        <dbReference type="ARBA" id="ARBA00042134"/>
    </source>
</evidence>
<dbReference type="Pfam" id="PF07534">
    <property type="entry name" value="TLD"/>
    <property type="match status" value="1"/>
</dbReference>
<keyword evidence="6" id="KW-0458">Lysosome</keyword>
<evidence type="ECO:0000259" key="10">
    <source>
        <dbReference type="PROSITE" id="PS51886"/>
    </source>
</evidence>
<evidence type="ECO:0000313" key="12">
    <source>
        <dbReference type="WBParaSite" id="sdigi.contig452.g8420.t1"/>
    </source>
</evidence>
<evidence type="ECO:0000256" key="4">
    <source>
        <dbReference type="ARBA" id="ARBA00022490"/>
    </source>
</evidence>
<organism evidence="11 12">
    <name type="scientific">Setaria digitata</name>
    <dbReference type="NCBI Taxonomy" id="48799"/>
    <lineage>
        <taxon>Eukaryota</taxon>
        <taxon>Metazoa</taxon>
        <taxon>Ecdysozoa</taxon>
        <taxon>Nematoda</taxon>
        <taxon>Chromadorea</taxon>
        <taxon>Rhabditida</taxon>
        <taxon>Spirurina</taxon>
        <taxon>Spiruromorpha</taxon>
        <taxon>Filarioidea</taxon>
        <taxon>Setariidae</taxon>
        <taxon>Setaria</taxon>
    </lineage>
</organism>
<dbReference type="PROSITE" id="PS51886">
    <property type="entry name" value="TLDC"/>
    <property type="match status" value="1"/>
</dbReference>
<dbReference type="PANTHER" id="PTHR23354">
    <property type="entry name" value="NUCLEOLAR PROTEIN 7/ESTROGEN RECEPTOR COACTIVATOR-RELATED"/>
    <property type="match status" value="1"/>
</dbReference>
<reference evidence="12" key="1">
    <citation type="submission" date="2022-11" db="UniProtKB">
        <authorList>
            <consortium name="WormBaseParasite"/>
        </authorList>
    </citation>
    <scope>IDENTIFICATION</scope>
</reference>
<dbReference type="Proteomes" id="UP000887581">
    <property type="component" value="Unplaced"/>
</dbReference>
<evidence type="ECO:0000256" key="3">
    <source>
        <dbReference type="ARBA" id="ARBA00004496"/>
    </source>
</evidence>
<dbReference type="WBParaSite" id="sdigi.contig452.g8420.t1">
    <property type="protein sequence ID" value="sdigi.contig452.g8420.t1"/>
    <property type="gene ID" value="sdigi.contig452.g8420"/>
</dbReference>
<comment type="subcellular location">
    <subcellularLocation>
        <location evidence="3">Cytoplasm</location>
    </subcellularLocation>
    <subcellularLocation>
        <location evidence="2">Lysosome</location>
    </subcellularLocation>
    <subcellularLocation>
        <location evidence="1">Membrane</location>
    </subcellularLocation>
</comment>
<dbReference type="AlphaFoldDB" id="A0A915Q1H5"/>
<dbReference type="GO" id="GO:0005634">
    <property type="term" value="C:nucleus"/>
    <property type="evidence" value="ECO:0007669"/>
    <property type="project" value="TreeGrafter"/>
</dbReference>
<accession>A0A915Q1H5</accession>
<evidence type="ECO:0000256" key="5">
    <source>
        <dbReference type="ARBA" id="ARBA00023136"/>
    </source>
</evidence>
<dbReference type="SMART" id="SM00584">
    <property type="entry name" value="TLDc"/>
    <property type="match status" value="1"/>
</dbReference>
<dbReference type="PANTHER" id="PTHR23354:SF131">
    <property type="entry name" value="MTOR-ASSOCIATED PROTEIN MEAK7"/>
    <property type="match status" value="1"/>
</dbReference>
<sequence length="423" mass="47828">MAKLHKVYRCHPTQDDFSNHLLSLWLESFRRYENIGLIGVLFEMDLIADHSFQILTLSVLFPPPPTTVPRKKVKIQFTESTMSPQLQSLIYNSISIPDNTITMKGFVEVAEMMLGDFDQQAEVLLKFGHPIKELLEAVISSFFKCEELDRRSIPLLLDYFTGNIPSPLDLHTLSKFMKSHLMLPAMIKHISKPIFLSSQHNMKLLPQTSKNSLLTPAALCLVYGNLPEELRDEWKLLFSSEKHGESFTKLIKSVDGAGPCLIIIETTSDRVFGAFASQGFICGPRHTGDSQCFLFEDRQKLHIYNATNYNRNFGYLNSGQVSLPNGLGMGGQGENWSFFLHEDFDNGSSTSGISTFQKCWLANETTFKVKKVEIWLIGGKDTVTADSAVQDKLNQQRALTNKNETRLMLELSGKEFHGDAFKR</sequence>
<evidence type="ECO:0000256" key="2">
    <source>
        <dbReference type="ARBA" id="ARBA00004371"/>
    </source>
</evidence>
<evidence type="ECO:0000256" key="7">
    <source>
        <dbReference type="ARBA" id="ARBA00039594"/>
    </source>
</evidence>
<keyword evidence="5" id="KW-0472">Membrane</keyword>
<dbReference type="GO" id="GO:0005764">
    <property type="term" value="C:lysosome"/>
    <property type="evidence" value="ECO:0007669"/>
    <property type="project" value="UniProtKB-SubCell"/>
</dbReference>
<evidence type="ECO:0000313" key="11">
    <source>
        <dbReference type="Proteomes" id="UP000887581"/>
    </source>
</evidence>
<dbReference type="InterPro" id="IPR006571">
    <property type="entry name" value="TLDc_dom"/>
</dbReference>
<keyword evidence="4" id="KW-0963">Cytoplasm</keyword>
<feature type="domain" description="TLDc" evidence="10">
    <location>
        <begin position="212"/>
        <end position="378"/>
    </location>
</feature>
<proteinExistence type="predicted"/>
<dbReference type="GO" id="GO:0006979">
    <property type="term" value="P:response to oxidative stress"/>
    <property type="evidence" value="ECO:0007669"/>
    <property type="project" value="TreeGrafter"/>
</dbReference>
<evidence type="ECO:0000256" key="6">
    <source>
        <dbReference type="ARBA" id="ARBA00023228"/>
    </source>
</evidence>
<dbReference type="GO" id="GO:0016020">
    <property type="term" value="C:membrane"/>
    <property type="evidence" value="ECO:0007669"/>
    <property type="project" value="UniProtKB-SubCell"/>
</dbReference>
<keyword evidence="11" id="KW-1185">Reference proteome</keyword>
<evidence type="ECO:0000256" key="8">
    <source>
        <dbReference type="ARBA" id="ARBA00041780"/>
    </source>
</evidence>
<protein>
    <recommendedName>
        <fullName evidence="7">MTOR-associated protein MEAK7</fullName>
    </recommendedName>
    <alternativeName>
        <fullName evidence="9">TBC/LysM-associated domain-containing protein 1</fullName>
    </alternativeName>
    <alternativeName>
        <fullName evidence="8">TLD domain-containing protein 1</fullName>
    </alternativeName>
</protein>
<name>A0A915Q1H5_9BILA</name>